<feature type="transmembrane region" description="Helical" evidence="1">
    <location>
        <begin position="241"/>
        <end position="264"/>
    </location>
</feature>
<accession>A0A1F7UUJ7</accession>
<evidence type="ECO:0000256" key="1">
    <source>
        <dbReference type="SAM" id="Phobius"/>
    </source>
</evidence>
<protein>
    <recommendedName>
        <fullName evidence="4">Glycosyltransferase RgtA/B/C/D-like domain-containing protein</fullName>
    </recommendedName>
</protein>
<feature type="transmembrane region" description="Helical" evidence="1">
    <location>
        <begin position="344"/>
        <end position="360"/>
    </location>
</feature>
<dbReference type="AlphaFoldDB" id="A0A1F7UUJ7"/>
<feature type="transmembrane region" description="Helical" evidence="1">
    <location>
        <begin position="284"/>
        <end position="304"/>
    </location>
</feature>
<evidence type="ECO:0000313" key="3">
    <source>
        <dbReference type="Proteomes" id="UP000176897"/>
    </source>
</evidence>
<feature type="transmembrane region" description="Helical" evidence="1">
    <location>
        <begin position="12"/>
        <end position="30"/>
    </location>
</feature>
<reference evidence="2 3" key="1">
    <citation type="journal article" date="2016" name="Nat. Commun.">
        <title>Thousands of microbial genomes shed light on interconnected biogeochemical processes in an aquifer system.</title>
        <authorList>
            <person name="Anantharaman K."/>
            <person name="Brown C.T."/>
            <person name="Hug L.A."/>
            <person name="Sharon I."/>
            <person name="Castelle C.J."/>
            <person name="Probst A.J."/>
            <person name="Thomas B.C."/>
            <person name="Singh A."/>
            <person name="Wilkins M.J."/>
            <person name="Karaoz U."/>
            <person name="Brodie E.L."/>
            <person name="Williams K.H."/>
            <person name="Hubbard S.S."/>
            <person name="Banfield J.F."/>
        </authorList>
    </citation>
    <scope>NUCLEOTIDE SEQUENCE [LARGE SCALE GENOMIC DNA]</scope>
</reference>
<dbReference type="STRING" id="1802401.A3B21_00225"/>
<feature type="transmembrane region" description="Helical" evidence="1">
    <location>
        <begin position="311"/>
        <end position="332"/>
    </location>
</feature>
<organism evidence="2 3">
    <name type="scientific">Candidatus Uhrbacteria bacterium RIFCSPLOWO2_01_FULL_47_24</name>
    <dbReference type="NCBI Taxonomy" id="1802401"/>
    <lineage>
        <taxon>Bacteria</taxon>
        <taxon>Candidatus Uhriibacteriota</taxon>
    </lineage>
</organism>
<feature type="transmembrane region" description="Helical" evidence="1">
    <location>
        <begin position="169"/>
        <end position="188"/>
    </location>
</feature>
<feature type="transmembrane region" description="Helical" evidence="1">
    <location>
        <begin position="372"/>
        <end position="393"/>
    </location>
</feature>
<dbReference type="EMBL" id="MGEJ01000007">
    <property type="protein sequence ID" value="OGL81337.1"/>
    <property type="molecule type" value="Genomic_DNA"/>
</dbReference>
<gene>
    <name evidence="2" type="ORF">A3B21_00225</name>
</gene>
<dbReference type="Proteomes" id="UP000176897">
    <property type="component" value="Unassembled WGS sequence"/>
</dbReference>
<evidence type="ECO:0008006" key="4">
    <source>
        <dbReference type="Google" id="ProtNLM"/>
    </source>
</evidence>
<comment type="caution">
    <text evidence="2">The sequence shown here is derived from an EMBL/GenBank/DDBJ whole genome shotgun (WGS) entry which is preliminary data.</text>
</comment>
<keyword evidence="1" id="KW-0472">Membrane</keyword>
<feature type="transmembrane region" description="Helical" evidence="1">
    <location>
        <begin position="217"/>
        <end position="234"/>
    </location>
</feature>
<name>A0A1F7UUJ7_9BACT</name>
<feature type="transmembrane region" description="Helical" evidence="1">
    <location>
        <begin position="195"/>
        <end position="211"/>
    </location>
</feature>
<sequence length="584" mass="67924">MANVIKSHWKVFIVALAVSMVFGGQHLVFLRSLGAEQYQPVTVAADYDTATVYFPRAKAVYDGQWKVGDINLIEYQGSPAPMPMLNPIVMGTLSRLLGSMKAGVIVSDFLFPPIIFLLFYSFIFMFSQRKFLSLFVSSLFIFVINLPFWELHHLFKPPLVGFIFRRFEYPQITMPFYLLAAYFTYLAIQKRRTSFMILAGIFAGSLFYTYLYDWVSFFTGLGFLFSFLLVARKWEAAKQIAGIIAIGLFLSSFYWANFFTLTHLPQYHDIVSRIGVEISHSVRFFTWKFYLRIALFAVMVYYTLRKRDSVSAMYLIAFLVPTFVTLNLQVLIGMNPQPDHWGRTAIPFAYASLTMAAIVFHERYLKRISFRMLTVGSVVVLVLLFSLEIFYVFRIARLTQARHVIPSDRAASYRWIRDNLTKTTVIGTLSPLTNLDMQLYIDNKLFLPFSINTVASNEEIWQRFFYLIKLYNVSPDGVRQLFANQEGVPYHEQMSPYLFQNTFYGNKLNSFFVDFDETKRIIPPKLIDEKIRQYSKLDGMKPAFKLDYVYYGPNEKLLGGEDPIKQNSKLQEVYKDEHVRVYKF</sequence>
<keyword evidence="1" id="KW-1133">Transmembrane helix</keyword>
<feature type="transmembrane region" description="Helical" evidence="1">
    <location>
        <begin position="102"/>
        <end position="124"/>
    </location>
</feature>
<proteinExistence type="predicted"/>
<feature type="transmembrane region" description="Helical" evidence="1">
    <location>
        <begin position="131"/>
        <end position="149"/>
    </location>
</feature>
<keyword evidence="1" id="KW-0812">Transmembrane</keyword>
<evidence type="ECO:0000313" key="2">
    <source>
        <dbReference type="EMBL" id="OGL81337.1"/>
    </source>
</evidence>